<feature type="domain" description="HpcH/HpaI aldolase/citrate lyase" evidence="4">
    <location>
        <begin position="18"/>
        <end position="220"/>
    </location>
</feature>
<dbReference type="EMBL" id="MNYY01000107">
    <property type="protein sequence ID" value="OIP69181.1"/>
    <property type="molecule type" value="Genomic_DNA"/>
</dbReference>
<accession>A0A1J5G931</accession>
<reference evidence="5 9" key="1">
    <citation type="journal article" date="2016" name="Environ. Microbiol.">
        <title>Genomic resolution of a cold subsurface aquifer community provides metabolic insights for novel microbes adapted to high CO concentrations.</title>
        <authorList>
            <person name="Probst A.J."/>
            <person name="Castelle C.J."/>
            <person name="Singh A."/>
            <person name="Brown C.T."/>
            <person name="Anantharaman K."/>
            <person name="Sharon I."/>
            <person name="Hug L.A."/>
            <person name="Burstein D."/>
            <person name="Emerson J.B."/>
            <person name="Thomas B.C."/>
            <person name="Banfield J.F."/>
        </authorList>
    </citation>
    <scope>NUCLEOTIDE SEQUENCE [LARGE SCALE GENOMIC DNA]</scope>
    <source>
        <strain evidence="5">CG2_30_33_13</strain>
    </source>
</reference>
<comment type="caution">
    <text evidence="5">The sequence shown here is derived from an EMBL/GenBank/DDBJ whole genome shotgun (WGS) entry which is preliminary data.</text>
</comment>
<dbReference type="GO" id="GO:0005737">
    <property type="term" value="C:cytoplasm"/>
    <property type="evidence" value="ECO:0007669"/>
    <property type="project" value="TreeGrafter"/>
</dbReference>
<dbReference type="PANTHER" id="PTHR30502">
    <property type="entry name" value="2-KETO-3-DEOXY-L-RHAMNONATE ALDOLASE"/>
    <property type="match status" value="1"/>
</dbReference>
<dbReference type="SUPFAM" id="SSF51621">
    <property type="entry name" value="Phosphoenolpyruvate/pyruvate domain"/>
    <property type="match status" value="1"/>
</dbReference>
<dbReference type="EMBL" id="PFKO01000232">
    <property type="protein sequence ID" value="PIY32335.1"/>
    <property type="molecule type" value="Genomic_DNA"/>
</dbReference>
<reference evidence="10 11" key="3">
    <citation type="submission" date="2017-09" db="EMBL/GenBank/DDBJ databases">
        <title>Depth-based differentiation of microbial function through sediment-hosted aquifers and enrichment of novel symbionts in the deep terrestrial subsurface.</title>
        <authorList>
            <person name="Probst A.J."/>
            <person name="Ladd B."/>
            <person name="Jarett J.K."/>
            <person name="Geller-Mcgrath D.E."/>
            <person name="Sieber C.M."/>
            <person name="Emerson J.B."/>
            <person name="Anantharaman K."/>
            <person name="Thomas B.C."/>
            <person name="Malmstrom R."/>
            <person name="Stieglmeier M."/>
            <person name="Klingl A."/>
            <person name="Woyke T."/>
            <person name="Ryan C.M."/>
            <person name="Banfield J.F."/>
        </authorList>
    </citation>
    <scope>NUCLEOTIDE SEQUENCE [LARGE SCALE GENOMIC DNA]</scope>
    <source>
        <strain evidence="7">CG_4_10_14_3_um_filter_34_13</strain>
        <strain evidence="8">CG_4_9_14_3_um_filter_33_16</strain>
    </source>
</reference>
<reference evidence="6" key="2">
    <citation type="submission" date="2017-09" db="EMBL/GenBank/DDBJ databases">
        <title>Depth-based differentiation of microbial function through sediment-hosted aquifers and enrichment of novel symbionts in the deep terrestrial subsurface.</title>
        <authorList>
            <person name="Probst A.J."/>
            <person name="Ladd B."/>
            <person name="Jarett J.K."/>
            <person name="Geller-Mcgrath D.E."/>
            <person name="Sieber C.M.K."/>
            <person name="Emerson J.B."/>
            <person name="Anantharaman K."/>
            <person name="Thomas B.C."/>
            <person name="Malmstrom R."/>
            <person name="Stieglmeier M."/>
            <person name="Klingl A."/>
            <person name="Woyke T."/>
            <person name="Ryan C.M."/>
            <person name="Banfield J.F."/>
        </authorList>
    </citation>
    <scope>NUCLEOTIDE SEQUENCE</scope>
    <source>
        <strain evidence="6">CG_4_8_14_3_um_filter_34_18</strain>
    </source>
</reference>
<evidence type="ECO:0000256" key="2">
    <source>
        <dbReference type="ARBA" id="ARBA00022723"/>
    </source>
</evidence>
<accession>A0A2M7K6H2</accession>
<organism evidence="5 9">
    <name type="scientific">Candidatus Infernicultor aquiphilus</name>
    <dbReference type="NCBI Taxonomy" id="1805029"/>
    <lineage>
        <taxon>Bacteria</taxon>
        <taxon>Pseudomonadati</taxon>
        <taxon>Atribacterota</taxon>
        <taxon>Candidatus Phoenicimicrobiia</taxon>
        <taxon>Candidatus Pheonicimicrobiales</taxon>
        <taxon>Candidatus Phoenicimicrobiaceae</taxon>
        <taxon>Candidatus Infernicultor</taxon>
    </lineage>
</organism>
<evidence type="ECO:0000313" key="5">
    <source>
        <dbReference type="EMBL" id="OIP69181.1"/>
    </source>
</evidence>
<dbReference type="Proteomes" id="UP000182763">
    <property type="component" value="Unassembled WGS sequence"/>
</dbReference>
<dbReference type="InterPro" id="IPR005000">
    <property type="entry name" value="Aldolase/citrate-lyase_domain"/>
</dbReference>
<accession>A0A2M8CES3</accession>
<dbReference type="InterPro" id="IPR050251">
    <property type="entry name" value="HpcH-HpaI_aldolase"/>
</dbReference>
<evidence type="ECO:0000313" key="8">
    <source>
        <dbReference type="EMBL" id="PJB57573.1"/>
    </source>
</evidence>
<dbReference type="EMBL" id="PFIP01000131">
    <property type="protein sequence ID" value="PIX33737.1"/>
    <property type="molecule type" value="Genomic_DNA"/>
</dbReference>
<comment type="similarity">
    <text evidence="1">Belongs to the HpcH/HpaI aldolase family.</text>
</comment>
<evidence type="ECO:0000256" key="3">
    <source>
        <dbReference type="ARBA" id="ARBA00023239"/>
    </source>
</evidence>
<dbReference type="EMBL" id="PFTV01000048">
    <property type="protein sequence ID" value="PJB57573.1"/>
    <property type="molecule type" value="Genomic_DNA"/>
</dbReference>
<dbReference type="InterPro" id="IPR015813">
    <property type="entry name" value="Pyrv/PenolPyrv_kinase-like_dom"/>
</dbReference>
<dbReference type="RefSeq" id="WP_406607711.1">
    <property type="nucleotide sequence ID" value="NZ_PFKO01000232.1"/>
</dbReference>
<dbReference type="Proteomes" id="UP000231493">
    <property type="component" value="Unassembled WGS sequence"/>
</dbReference>
<evidence type="ECO:0000259" key="4">
    <source>
        <dbReference type="Pfam" id="PF03328"/>
    </source>
</evidence>
<dbReference type="STRING" id="1805029.AUK42_05585"/>
<evidence type="ECO:0000313" key="9">
    <source>
        <dbReference type="Proteomes" id="UP000182763"/>
    </source>
</evidence>
<dbReference type="PANTHER" id="PTHR30502:SF0">
    <property type="entry name" value="PHOSPHOENOLPYRUVATE CARBOXYLASE FAMILY PROTEIN"/>
    <property type="match status" value="1"/>
</dbReference>
<dbReference type="GO" id="GO:0046872">
    <property type="term" value="F:metal ion binding"/>
    <property type="evidence" value="ECO:0007669"/>
    <property type="project" value="UniProtKB-KW"/>
</dbReference>
<keyword evidence="2" id="KW-0479">Metal-binding</keyword>
<dbReference type="Gene3D" id="3.20.20.60">
    <property type="entry name" value="Phosphoenolpyruvate-binding domains"/>
    <property type="match status" value="1"/>
</dbReference>
<dbReference type="InterPro" id="IPR040442">
    <property type="entry name" value="Pyrv_kinase-like_dom_sf"/>
</dbReference>
<accession>A0A2M7PP69</accession>
<evidence type="ECO:0000313" key="10">
    <source>
        <dbReference type="Proteomes" id="UP000228560"/>
    </source>
</evidence>
<dbReference type="GO" id="GO:0016832">
    <property type="term" value="F:aldehyde-lyase activity"/>
    <property type="evidence" value="ECO:0007669"/>
    <property type="project" value="TreeGrafter"/>
</dbReference>
<dbReference type="AlphaFoldDB" id="A0A1J5G931"/>
<dbReference type="Proteomes" id="UP000228560">
    <property type="component" value="Unassembled WGS sequence"/>
</dbReference>
<keyword evidence="3" id="KW-0456">Lyase</keyword>
<evidence type="ECO:0000256" key="1">
    <source>
        <dbReference type="ARBA" id="ARBA00005568"/>
    </source>
</evidence>
<sequence>MRKNKVKEKLLRGEPVLGIWQSINSMDLAEMSGYSGYDFVIFDTEHGPMSAESCIPLICASERTNLIPIIRVSEIQKTYILKALDVGAMGIIFPMVSTYEEAKKAVSWSKYIQREGEKRKEFRGLISVSRAAGYGLAIDEKTHLKTSNKEIMLIVQFETKEAVDNLDEILKLEEIDVVFIGSYDLSQSLGFPGEINNPMVKNIIEEAIKKIINSGKVAGAIVVSPDSIKYWIELGVKFITCHQTIILTKALSNFVDNFNKVIQDW</sequence>
<dbReference type="Proteomes" id="UP000230646">
    <property type="component" value="Unassembled WGS sequence"/>
</dbReference>
<dbReference type="Pfam" id="PF03328">
    <property type="entry name" value="HpcH_HpaI"/>
    <property type="match status" value="1"/>
</dbReference>
<proteinExistence type="inferred from homology"/>
<name>A0A1J5G931_9BACT</name>
<evidence type="ECO:0000313" key="7">
    <source>
        <dbReference type="EMBL" id="PIY32335.1"/>
    </source>
</evidence>
<evidence type="ECO:0000313" key="6">
    <source>
        <dbReference type="EMBL" id="PIX33737.1"/>
    </source>
</evidence>
<gene>
    <name evidence="5" type="ORF">AUK42_05585</name>
    <name evidence="8" type="ORF">CO097_02080</name>
    <name evidence="7" type="ORF">COZ07_06090</name>
    <name evidence="6" type="ORF">COZ58_06570</name>
</gene>
<protein>
    <recommendedName>
        <fullName evidence="4">HpcH/HpaI aldolase/citrate lyase domain-containing protein</fullName>
    </recommendedName>
</protein>
<evidence type="ECO:0000313" key="11">
    <source>
        <dbReference type="Proteomes" id="UP000230646"/>
    </source>
</evidence>